<dbReference type="AlphaFoldDB" id="A0A0R1W4K3"/>
<evidence type="ECO:0000313" key="8">
    <source>
        <dbReference type="EMBL" id="KRM12737.1"/>
    </source>
</evidence>
<dbReference type="Gene3D" id="3.90.1180.10">
    <property type="entry name" value="Ribosomal protein L13"/>
    <property type="match status" value="1"/>
</dbReference>
<dbReference type="GO" id="GO:0003729">
    <property type="term" value="F:mRNA binding"/>
    <property type="evidence" value="ECO:0007669"/>
    <property type="project" value="TreeGrafter"/>
</dbReference>
<evidence type="ECO:0000313" key="9">
    <source>
        <dbReference type="Proteomes" id="UP000051315"/>
    </source>
</evidence>
<sequence length="152" mass="16994">MEEFIVRTTPLTKPADVERKWYVVDATDIALGRLSAVVASILRGKNKPTFTPNVDTGDNVIVINASKIKLTGHKATDKLYQHHSDHPGGLKTRTAGELRENDPVRLLELSIKGMLPKNTLGHHEFMKLHVYAGEEHEQQAQKPEVLDLTKLI</sequence>
<dbReference type="PIRSF" id="PIRSF002181">
    <property type="entry name" value="Ribosomal_L13"/>
    <property type="match status" value="1"/>
</dbReference>
<accession>A0A0R1W4K3</accession>
<dbReference type="FunFam" id="3.90.1180.10:FF:000001">
    <property type="entry name" value="50S ribosomal protein L13"/>
    <property type="match status" value="1"/>
</dbReference>
<dbReference type="SUPFAM" id="SSF52161">
    <property type="entry name" value="Ribosomal protein L13"/>
    <property type="match status" value="1"/>
</dbReference>
<evidence type="ECO:0000256" key="7">
    <source>
        <dbReference type="RuleBase" id="RU003878"/>
    </source>
</evidence>
<dbReference type="GO" id="GO:0003735">
    <property type="term" value="F:structural constituent of ribosome"/>
    <property type="evidence" value="ECO:0007669"/>
    <property type="project" value="InterPro"/>
</dbReference>
<reference evidence="8 9" key="1">
    <citation type="journal article" date="2015" name="Genome Announc.">
        <title>Expanding the biotechnology potential of lactobacilli through comparative genomics of 213 strains and associated genera.</title>
        <authorList>
            <person name="Sun Z."/>
            <person name="Harris H.M."/>
            <person name="McCann A."/>
            <person name="Guo C."/>
            <person name="Argimon S."/>
            <person name="Zhang W."/>
            <person name="Yang X."/>
            <person name="Jeffery I.B."/>
            <person name="Cooney J.C."/>
            <person name="Kagawa T.F."/>
            <person name="Liu W."/>
            <person name="Song Y."/>
            <person name="Salvetti E."/>
            <person name="Wrobel A."/>
            <person name="Rasinkangas P."/>
            <person name="Parkhill J."/>
            <person name="Rea M.C."/>
            <person name="O'Sullivan O."/>
            <person name="Ritari J."/>
            <person name="Douillard F.P."/>
            <person name="Paul Ross R."/>
            <person name="Yang R."/>
            <person name="Briner A.E."/>
            <person name="Felis G.E."/>
            <person name="de Vos W.M."/>
            <person name="Barrangou R."/>
            <person name="Klaenhammer T.R."/>
            <person name="Caufield P.W."/>
            <person name="Cui Y."/>
            <person name="Zhang H."/>
            <person name="O'Toole P.W."/>
        </authorList>
    </citation>
    <scope>NUCLEOTIDE SEQUENCE [LARGE SCALE GENOMIC DNA]</scope>
    <source>
        <strain evidence="8 9">DSM 17758</strain>
    </source>
</reference>
<dbReference type="PANTHER" id="PTHR11545:SF2">
    <property type="entry name" value="LARGE RIBOSOMAL SUBUNIT PROTEIN UL13M"/>
    <property type="match status" value="1"/>
</dbReference>
<keyword evidence="3 5" id="KW-0687">Ribonucleoprotein</keyword>
<organism evidence="8 9">
    <name type="scientific">Lapidilactobacillus concavus DSM 17758</name>
    <dbReference type="NCBI Taxonomy" id="1423735"/>
    <lineage>
        <taxon>Bacteria</taxon>
        <taxon>Bacillati</taxon>
        <taxon>Bacillota</taxon>
        <taxon>Bacilli</taxon>
        <taxon>Lactobacillales</taxon>
        <taxon>Lactobacillaceae</taxon>
        <taxon>Lapidilactobacillus</taxon>
    </lineage>
</organism>
<dbReference type="CDD" id="cd00392">
    <property type="entry name" value="Ribosomal_L13"/>
    <property type="match status" value="1"/>
</dbReference>
<dbReference type="GO" id="GO:0022625">
    <property type="term" value="C:cytosolic large ribosomal subunit"/>
    <property type="evidence" value="ECO:0007669"/>
    <property type="project" value="TreeGrafter"/>
</dbReference>
<keyword evidence="9" id="KW-1185">Reference proteome</keyword>
<evidence type="ECO:0000256" key="5">
    <source>
        <dbReference type="HAMAP-Rule" id="MF_01366"/>
    </source>
</evidence>
<comment type="function">
    <text evidence="5 7">This protein is one of the early assembly proteins of the 50S ribosomal subunit, although it is not seen to bind rRNA by itself. It is important during the early stages of 50S assembly.</text>
</comment>
<keyword evidence="2 5" id="KW-0689">Ribosomal protein</keyword>
<evidence type="ECO:0000256" key="1">
    <source>
        <dbReference type="ARBA" id="ARBA00006227"/>
    </source>
</evidence>
<proteinExistence type="inferred from homology"/>
<dbReference type="Pfam" id="PF00572">
    <property type="entry name" value="Ribosomal_L13"/>
    <property type="match status" value="1"/>
</dbReference>
<evidence type="ECO:0000256" key="6">
    <source>
        <dbReference type="RuleBase" id="RU003877"/>
    </source>
</evidence>
<dbReference type="EMBL" id="AZFX01000011">
    <property type="protein sequence ID" value="KRM12737.1"/>
    <property type="molecule type" value="Genomic_DNA"/>
</dbReference>
<name>A0A0R1W4K3_9LACO</name>
<comment type="caution">
    <text evidence="8">The sequence shown here is derived from an EMBL/GenBank/DDBJ whole genome shotgun (WGS) entry which is preliminary data.</text>
</comment>
<dbReference type="InterPro" id="IPR005822">
    <property type="entry name" value="Ribosomal_uL13"/>
</dbReference>
<comment type="subunit">
    <text evidence="5">Part of the 50S ribosomal subunit.</text>
</comment>
<comment type="similarity">
    <text evidence="1 5 6">Belongs to the universal ribosomal protein uL13 family.</text>
</comment>
<dbReference type="PANTHER" id="PTHR11545">
    <property type="entry name" value="RIBOSOMAL PROTEIN L13"/>
    <property type="match status" value="1"/>
</dbReference>
<dbReference type="InterPro" id="IPR005823">
    <property type="entry name" value="Ribosomal_uL13_bac-type"/>
</dbReference>
<dbReference type="HAMAP" id="MF_01366">
    <property type="entry name" value="Ribosomal_uL13"/>
    <property type="match status" value="1"/>
</dbReference>
<protein>
    <recommendedName>
        <fullName evidence="4 5">Large ribosomal subunit protein uL13</fullName>
    </recommendedName>
</protein>
<dbReference type="GO" id="GO:0017148">
    <property type="term" value="P:negative regulation of translation"/>
    <property type="evidence" value="ECO:0007669"/>
    <property type="project" value="TreeGrafter"/>
</dbReference>
<dbReference type="PATRIC" id="fig|1423735.3.peg.194"/>
<dbReference type="NCBIfam" id="TIGR01066">
    <property type="entry name" value="rplM_bact"/>
    <property type="match status" value="1"/>
</dbReference>
<dbReference type="Proteomes" id="UP000051315">
    <property type="component" value="Unassembled WGS sequence"/>
</dbReference>
<evidence type="ECO:0000256" key="3">
    <source>
        <dbReference type="ARBA" id="ARBA00023274"/>
    </source>
</evidence>
<dbReference type="InterPro" id="IPR036899">
    <property type="entry name" value="Ribosomal_uL13_sf"/>
</dbReference>
<dbReference type="STRING" id="1423735.FC15_GL000190"/>
<evidence type="ECO:0000256" key="4">
    <source>
        <dbReference type="ARBA" id="ARBA00035201"/>
    </source>
</evidence>
<gene>
    <name evidence="5 7" type="primary">rplM</name>
    <name evidence="8" type="ORF">FC15_GL000190</name>
</gene>
<evidence type="ECO:0000256" key="2">
    <source>
        <dbReference type="ARBA" id="ARBA00022980"/>
    </source>
</evidence>
<dbReference type="InterPro" id="IPR023563">
    <property type="entry name" value="Ribosomal_uL13_CS"/>
</dbReference>
<dbReference type="GO" id="GO:0006412">
    <property type="term" value="P:translation"/>
    <property type="evidence" value="ECO:0007669"/>
    <property type="project" value="UniProtKB-UniRule"/>
</dbReference>
<dbReference type="PROSITE" id="PS00783">
    <property type="entry name" value="RIBOSOMAL_L13"/>
    <property type="match status" value="1"/>
</dbReference>